<dbReference type="KEGG" id="aaqu:D3M96_17920"/>
<evidence type="ECO:0000313" key="2">
    <source>
        <dbReference type="EMBL" id="AYN22257.1"/>
    </source>
</evidence>
<dbReference type="OrthoDB" id="5526813at2"/>
<protein>
    <recommendedName>
        <fullName evidence="4">DUF1376 domain-containing protein</fullName>
    </recommendedName>
</protein>
<evidence type="ECO:0008006" key="4">
    <source>
        <dbReference type="Google" id="ProtNLM"/>
    </source>
</evidence>
<sequence>MNLPNPPYPVDINAKGWRLEVDYVAWERTESWILLVESERPFLMMMLLQSWRQVPCGTLPESDLLLSRLAGVDPGRWLDLKPRLLSGWFLAANRRYYHPLLVERVEYMLRVRGDASARQARFRTRGATTRPRNSTKKQQEVDDWLATLPPDRAQALRDELAGALASGQVIFSQLAWLQEVDARWNEAGRPVPRYGQSECARRLAHVRPPELDIVESVPREEARSMCGDLLTQLKERRLKL</sequence>
<evidence type="ECO:0000313" key="3">
    <source>
        <dbReference type="Proteomes" id="UP000268070"/>
    </source>
</evidence>
<feature type="region of interest" description="Disordered" evidence="1">
    <location>
        <begin position="120"/>
        <end position="140"/>
    </location>
</feature>
<accession>A0A3G2HYX4</accession>
<proteinExistence type="predicted"/>
<reference evidence="2 3" key="1">
    <citation type="submission" date="2018-09" db="EMBL/GenBank/DDBJ databases">
        <title>Complete genome sequence of the hydrocarbonoclastic bacterium Alcaligenes aquatilis QD168, isolated from a crude-oil polluted marine sediment of Central Chile.</title>
        <authorList>
            <person name="Duran R.E."/>
            <person name="Barra B."/>
            <person name="Salva-Serra F."/>
            <person name="Mendez V."/>
            <person name="Moore E.R.B."/>
            <person name="Seeger M."/>
        </authorList>
    </citation>
    <scope>NUCLEOTIDE SEQUENCE [LARGE SCALE GENOMIC DNA]</scope>
    <source>
        <strain evidence="2 3">QD168</strain>
    </source>
</reference>
<gene>
    <name evidence="2" type="ORF">D3M96_17920</name>
</gene>
<evidence type="ECO:0000256" key="1">
    <source>
        <dbReference type="SAM" id="MobiDB-lite"/>
    </source>
</evidence>
<organism evidence="2 3">
    <name type="scientific">Alcaligenes aquatilis</name>
    <dbReference type="NCBI Taxonomy" id="323284"/>
    <lineage>
        <taxon>Bacteria</taxon>
        <taxon>Pseudomonadati</taxon>
        <taxon>Pseudomonadota</taxon>
        <taxon>Betaproteobacteria</taxon>
        <taxon>Burkholderiales</taxon>
        <taxon>Alcaligenaceae</taxon>
        <taxon>Alcaligenes</taxon>
    </lineage>
</organism>
<name>A0A3G2HYX4_9BURK</name>
<dbReference type="RefSeq" id="WP_121739768.1">
    <property type="nucleotide sequence ID" value="NZ_CP032153.1"/>
</dbReference>
<dbReference type="EMBL" id="CP032153">
    <property type="protein sequence ID" value="AYN22257.1"/>
    <property type="molecule type" value="Genomic_DNA"/>
</dbReference>
<dbReference type="AlphaFoldDB" id="A0A3G2HYX4"/>
<dbReference type="Proteomes" id="UP000268070">
    <property type="component" value="Chromosome"/>
</dbReference>